<accession>A0A9D4FK97</accession>
<name>A0A9D4FK97_DREPO</name>
<sequence>MKCLQKNILINASHVPGTHNDICDALFSFQLTWFRSLAQEAAYIPDNIPSFLWNIFTKEQRYLQWQALP</sequence>
<dbReference type="Proteomes" id="UP000828390">
    <property type="component" value="Unassembled WGS sequence"/>
</dbReference>
<reference evidence="1" key="2">
    <citation type="submission" date="2020-11" db="EMBL/GenBank/DDBJ databases">
        <authorList>
            <person name="McCartney M.A."/>
            <person name="Auch B."/>
            <person name="Kono T."/>
            <person name="Mallez S."/>
            <person name="Becker A."/>
            <person name="Gohl D.M."/>
            <person name="Silverstein K.A.T."/>
            <person name="Koren S."/>
            <person name="Bechman K.B."/>
            <person name="Herman A."/>
            <person name="Abrahante J.E."/>
            <person name="Garbe J."/>
        </authorList>
    </citation>
    <scope>NUCLEOTIDE SEQUENCE</scope>
    <source>
        <strain evidence="1">Duluth1</strain>
        <tissue evidence="1">Whole animal</tissue>
    </source>
</reference>
<gene>
    <name evidence="1" type="ORF">DPMN_151815</name>
</gene>
<evidence type="ECO:0000313" key="1">
    <source>
        <dbReference type="EMBL" id="KAH3798221.1"/>
    </source>
</evidence>
<dbReference type="EMBL" id="JAIWYP010000007">
    <property type="protein sequence ID" value="KAH3798221.1"/>
    <property type="molecule type" value="Genomic_DNA"/>
</dbReference>
<evidence type="ECO:0000313" key="2">
    <source>
        <dbReference type="Proteomes" id="UP000828390"/>
    </source>
</evidence>
<organism evidence="1 2">
    <name type="scientific">Dreissena polymorpha</name>
    <name type="common">Zebra mussel</name>
    <name type="synonym">Mytilus polymorpha</name>
    <dbReference type="NCBI Taxonomy" id="45954"/>
    <lineage>
        <taxon>Eukaryota</taxon>
        <taxon>Metazoa</taxon>
        <taxon>Spiralia</taxon>
        <taxon>Lophotrochozoa</taxon>
        <taxon>Mollusca</taxon>
        <taxon>Bivalvia</taxon>
        <taxon>Autobranchia</taxon>
        <taxon>Heteroconchia</taxon>
        <taxon>Euheterodonta</taxon>
        <taxon>Imparidentia</taxon>
        <taxon>Neoheterodontei</taxon>
        <taxon>Myida</taxon>
        <taxon>Dreissenoidea</taxon>
        <taxon>Dreissenidae</taxon>
        <taxon>Dreissena</taxon>
    </lineage>
</organism>
<keyword evidence="2" id="KW-1185">Reference proteome</keyword>
<dbReference type="AlphaFoldDB" id="A0A9D4FK97"/>
<protein>
    <submittedName>
        <fullName evidence="1">Uncharacterized protein</fullName>
    </submittedName>
</protein>
<proteinExistence type="predicted"/>
<comment type="caution">
    <text evidence="1">The sequence shown here is derived from an EMBL/GenBank/DDBJ whole genome shotgun (WGS) entry which is preliminary data.</text>
</comment>
<reference evidence="1" key="1">
    <citation type="journal article" date="2019" name="bioRxiv">
        <title>The Genome of the Zebra Mussel, Dreissena polymorpha: A Resource for Invasive Species Research.</title>
        <authorList>
            <person name="McCartney M.A."/>
            <person name="Auch B."/>
            <person name="Kono T."/>
            <person name="Mallez S."/>
            <person name="Zhang Y."/>
            <person name="Obille A."/>
            <person name="Becker A."/>
            <person name="Abrahante J.E."/>
            <person name="Garbe J."/>
            <person name="Badalamenti J.P."/>
            <person name="Herman A."/>
            <person name="Mangelson H."/>
            <person name="Liachko I."/>
            <person name="Sullivan S."/>
            <person name="Sone E.D."/>
            <person name="Koren S."/>
            <person name="Silverstein K.A.T."/>
            <person name="Beckman K.B."/>
            <person name="Gohl D.M."/>
        </authorList>
    </citation>
    <scope>NUCLEOTIDE SEQUENCE</scope>
    <source>
        <strain evidence="1">Duluth1</strain>
        <tissue evidence="1">Whole animal</tissue>
    </source>
</reference>